<dbReference type="PANTHER" id="PTHR22603:SF93">
    <property type="entry name" value="RE24176P"/>
    <property type="match status" value="1"/>
</dbReference>
<dbReference type="PANTHER" id="PTHR22603">
    <property type="entry name" value="CHOLINE/ETHANOALAMINE KINASE"/>
    <property type="match status" value="1"/>
</dbReference>
<evidence type="ECO:0000259" key="1">
    <source>
        <dbReference type="Pfam" id="PF01636"/>
    </source>
</evidence>
<dbReference type="Proteomes" id="UP000016543">
    <property type="component" value="Unassembled WGS sequence"/>
</dbReference>
<comment type="caution">
    <text evidence="2">The sequence shown here is derived from an EMBL/GenBank/DDBJ whole genome shotgun (WGS) entry which is preliminary data.</text>
</comment>
<organism evidence="2 3">
    <name type="scientific">Idiomarina baltica OS145</name>
    <dbReference type="NCBI Taxonomy" id="314276"/>
    <lineage>
        <taxon>Bacteria</taxon>
        <taxon>Pseudomonadati</taxon>
        <taxon>Pseudomonadota</taxon>
        <taxon>Gammaproteobacteria</taxon>
        <taxon>Alteromonadales</taxon>
        <taxon>Idiomarinaceae</taxon>
        <taxon>Idiomarina</taxon>
    </lineage>
</organism>
<dbReference type="Gene3D" id="3.90.1200.10">
    <property type="match status" value="1"/>
</dbReference>
<dbReference type="EMBL" id="AAMX01000007">
    <property type="protein sequence ID" value="EAQ32249.1"/>
    <property type="molecule type" value="Genomic_DNA"/>
</dbReference>
<proteinExistence type="predicted"/>
<dbReference type="CDD" id="cd05151">
    <property type="entry name" value="ChoK-like"/>
    <property type="match status" value="1"/>
</dbReference>
<evidence type="ECO:0000313" key="3">
    <source>
        <dbReference type="Proteomes" id="UP000016543"/>
    </source>
</evidence>
<evidence type="ECO:0000313" key="2">
    <source>
        <dbReference type="EMBL" id="EAQ32249.1"/>
    </source>
</evidence>
<dbReference type="InterPro" id="IPR002575">
    <property type="entry name" value="Aminoglycoside_PTrfase"/>
</dbReference>
<keyword evidence="2" id="KW-0418">Kinase</keyword>
<dbReference type="InterPro" id="IPR011009">
    <property type="entry name" value="Kinase-like_dom_sf"/>
</dbReference>
<keyword evidence="3" id="KW-1185">Reference proteome</keyword>
<keyword evidence="2" id="KW-0808">Transferase</keyword>
<feature type="domain" description="Aminoglycoside phosphotransferase" evidence="1">
    <location>
        <begin position="9"/>
        <end position="188"/>
    </location>
</feature>
<gene>
    <name evidence="2" type="ORF">OS145_08457</name>
</gene>
<sequence length="238" mass="27208">MRLPAPQHVERISTGQVNDVWRITCAQESYLFKWLNAAEGLLLNREDELKLQSALAVQGLAPQIIDSDYSRWVLQAFVEGPTLAQSQLPRTEKLTIMVGLMATLHQTRVDYLGPSFWQRLEGYFACASEQQLARIHALQEQLTIDAAQSCLCHFDLSFDNIVLTERPVALDWEYASFGNPAVDFASAMLINRCSVAEQHDCFCEYRRRSPVPLKWDDVLAALQLMQWVNDIWYQLADD</sequence>
<dbReference type="SUPFAM" id="SSF56112">
    <property type="entry name" value="Protein kinase-like (PK-like)"/>
    <property type="match status" value="1"/>
</dbReference>
<name>A0ABP2CQU5_9GAMM</name>
<reference evidence="2 3" key="1">
    <citation type="submission" date="2006-01" db="EMBL/GenBank/DDBJ databases">
        <authorList>
            <person name="Brettar I."/>
            <person name="Hofle M."/>
            <person name="Ferriera S."/>
            <person name="Johnson J."/>
            <person name="Kravitz S."/>
            <person name="Halpern A."/>
            <person name="Remington K."/>
            <person name="Beeson K."/>
            <person name="Tran B."/>
            <person name="Rogers Y.-H."/>
            <person name="Friedman R."/>
            <person name="Venter J.C."/>
        </authorList>
    </citation>
    <scope>NUCLEOTIDE SEQUENCE [LARGE SCALE GENOMIC DNA]</scope>
    <source>
        <strain evidence="2 3">OS145</strain>
    </source>
</reference>
<dbReference type="Pfam" id="PF01636">
    <property type="entry name" value="APH"/>
    <property type="match status" value="1"/>
</dbReference>
<dbReference type="GO" id="GO:0016301">
    <property type="term" value="F:kinase activity"/>
    <property type="evidence" value="ECO:0007669"/>
    <property type="project" value="UniProtKB-KW"/>
</dbReference>
<protein>
    <submittedName>
        <fullName evidence="2">Choline kinase involved in LPS biosynthesis</fullName>
    </submittedName>
</protein>
<dbReference type="Gene3D" id="3.30.200.20">
    <property type="entry name" value="Phosphorylase Kinase, domain 1"/>
    <property type="match status" value="1"/>
</dbReference>
<accession>A0ABP2CQU5</accession>
<dbReference type="RefSeq" id="WP_006954418.1">
    <property type="nucleotide sequence ID" value="NZ_CH672403.1"/>
</dbReference>